<evidence type="ECO:0000313" key="2">
    <source>
        <dbReference type="Proteomes" id="UP000683360"/>
    </source>
</evidence>
<sequence length="202" mass="23049">MLGHHKAIKAIRKHSVVPLVCVNPLEQFIPSFKTDCPIHDKPLELYCPCHEEPCCTKSVSRSLPNCIGITLFYSFVSDLEKSDKLKYLDNDIGTLLKNIDSLIEKSQSQLERNFSLFAVLNEKLQDLEIKLQSKCQGLHVTAYAEIEAGVAKLQKKRQMIIDYKNNSSQLRQIGADSQLFHGTKQIEKFIEEERKALSEIQM</sequence>
<evidence type="ECO:0000313" key="1">
    <source>
        <dbReference type="EMBL" id="CAG2240438.1"/>
    </source>
</evidence>
<comment type="caution">
    <text evidence="1">The sequence shown here is derived from an EMBL/GenBank/DDBJ whole genome shotgun (WGS) entry which is preliminary data.</text>
</comment>
<proteinExistence type="predicted"/>
<keyword evidence="2" id="KW-1185">Reference proteome</keyword>
<name>A0A8S3UGW9_MYTED</name>
<organism evidence="1 2">
    <name type="scientific">Mytilus edulis</name>
    <name type="common">Blue mussel</name>
    <dbReference type="NCBI Taxonomy" id="6550"/>
    <lineage>
        <taxon>Eukaryota</taxon>
        <taxon>Metazoa</taxon>
        <taxon>Spiralia</taxon>
        <taxon>Lophotrochozoa</taxon>
        <taxon>Mollusca</taxon>
        <taxon>Bivalvia</taxon>
        <taxon>Autobranchia</taxon>
        <taxon>Pteriomorphia</taxon>
        <taxon>Mytilida</taxon>
        <taxon>Mytiloidea</taxon>
        <taxon>Mytilidae</taxon>
        <taxon>Mytilinae</taxon>
        <taxon>Mytilus</taxon>
    </lineage>
</organism>
<accession>A0A8S3UGW9</accession>
<gene>
    <name evidence="1" type="ORF">MEDL_52742</name>
</gene>
<reference evidence="1" key="1">
    <citation type="submission" date="2021-03" db="EMBL/GenBank/DDBJ databases">
        <authorList>
            <person name="Bekaert M."/>
        </authorList>
    </citation>
    <scope>NUCLEOTIDE SEQUENCE</scope>
</reference>
<protein>
    <submittedName>
        <fullName evidence="1">Uncharacterized protein</fullName>
    </submittedName>
</protein>
<dbReference type="EMBL" id="CAJPWZ010002559">
    <property type="protein sequence ID" value="CAG2240438.1"/>
    <property type="molecule type" value="Genomic_DNA"/>
</dbReference>
<dbReference type="OrthoDB" id="341421at2759"/>
<dbReference type="AlphaFoldDB" id="A0A8S3UGW9"/>
<dbReference type="Proteomes" id="UP000683360">
    <property type="component" value="Unassembled WGS sequence"/>
</dbReference>